<keyword evidence="4" id="KW-1185">Reference proteome</keyword>
<feature type="domain" description="KIB1-4 beta-propeller" evidence="2">
    <location>
        <begin position="102"/>
        <end position="296"/>
    </location>
</feature>
<dbReference type="PANTHER" id="PTHR35546">
    <property type="entry name" value="F-BOX PROTEIN INTERACTION DOMAIN PROTEIN-RELATED"/>
    <property type="match status" value="1"/>
</dbReference>
<dbReference type="InterPro" id="IPR005174">
    <property type="entry name" value="KIB1-4_b-propeller"/>
</dbReference>
<dbReference type="InterPro" id="IPR055290">
    <property type="entry name" value="At3g26010-like"/>
</dbReference>
<dbReference type="Proteomes" id="UP001370490">
    <property type="component" value="Unassembled WGS sequence"/>
</dbReference>
<feature type="domain" description="F-box" evidence="1">
    <location>
        <begin position="20"/>
        <end position="55"/>
    </location>
</feature>
<organism evidence="3 4">
    <name type="scientific">Dillenia turbinata</name>
    <dbReference type="NCBI Taxonomy" id="194707"/>
    <lineage>
        <taxon>Eukaryota</taxon>
        <taxon>Viridiplantae</taxon>
        <taxon>Streptophyta</taxon>
        <taxon>Embryophyta</taxon>
        <taxon>Tracheophyta</taxon>
        <taxon>Spermatophyta</taxon>
        <taxon>Magnoliopsida</taxon>
        <taxon>eudicotyledons</taxon>
        <taxon>Gunneridae</taxon>
        <taxon>Pentapetalae</taxon>
        <taxon>Dilleniales</taxon>
        <taxon>Dilleniaceae</taxon>
        <taxon>Dillenia</taxon>
    </lineage>
</organism>
<evidence type="ECO:0000313" key="3">
    <source>
        <dbReference type="EMBL" id="KAK6945206.1"/>
    </source>
</evidence>
<sequence>MKEEQHRRSLSSGEVIAENEDLLALILVRVPRKSLLHFKLVSKHWLSIISDPHFLLSHARKNPTPVSGLFLHRLTYPLFPQFDYIFLNPNQIPESIPFPSLKFPNFGSPFLRIVHSCNGLLCLQDKNNVDSFVFNPTTKQSFKLPVVSQDFILISTSLAFEPSSSFHYKAVCVWKDFSYINFSVFSSKTRRWNCVEKFKRLDGENDDIEGVFFKNGVYWNGSINWVGTEFYGFRLDIREQRLVHFVMPQLREGQNSRKVKYFGESNGHLHLVEICMPRSTLFDVFELERDYSRWVVKYRVDLSEMTFVHPGMVRIEFEECHPKHYAFRILCILRQGEETNATLVVAIPGKIISYNFIDEKFTTLRDLAPGRLDMPGLVRYKWSHSFQHIPTLPFV</sequence>
<dbReference type="AlphaFoldDB" id="A0AAN8WC40"/>
<protein>
    <submittedName>
        <fullName evidence="3">F-box domain</fullName>
    </submittedName>
</protein>
<accession>A0AAN8WC40</accession>
<proteinExistence type="predicted"/>
<dbReference type="Pfam" id="PF00646">
    <property type="entry name" value="F-box"/>
    <property type="match status" value="1"/>
</dbReference>
<evidence type="ECO:0000259" key="1">
    <source>
        <dbReference type="Pfam" id="PF00646"/>
    </source>
</evidence>
<dbReference type="InterPro" id="IPR017451">
    <property type="entry name" value="F-box-assoc_interact_dom"/>
</dbReference>
<comment type="caution">
    <text evidence="3">The sequence shown here is derived from an EMBL/GenBank/DDBJ whole genome shotgun (WGS) entry which is preliminary data.</text>
</comment>
<reference evidence="3 4" key="1">
    <citation type="submission" date="2023-12" db="EMBL/GenBank/DDBJ databases">
        <title>A high-quality genome assembly for Dillenia turbinata (Dilleniales).</title>
        <authorList>
            <person name="Chanderbali A."/>
        </authorList>
    </citation>
    <scope>NUCLEOTIDE SEQUENCE [LARGE SCALE GENOMIC DNA]</scope>
    <source>
        <strain evidence="3">LSX21</strain>
        <tissue evidence="3">Leaf</tissue>
    </source>
</reference>
<dbReference type="PANTHER" id="PTHR35546:SF130">
    <property type="entry name" value="EXPRESSED PROTEIN"/>
    <property type="match status" value="1"/>
</dbReference>
<gene>
    <name evidence="3" type="ORF">RJ641_026308</name>
</gene>
<dbReference type="Pfam" id="PF03478">
    <property type="entry name" value="Beta-prop_KIB1-4"/>
    <property type="match status" value="1"/>
</dbReference>
<name>A0AAN8WC40_9MAGN</name>
<dbReference type="SUPFAM" id="SSF81383">
    <property type="entry name" value="F-box domain"/>
    <property type="match status" value="1"/>
</dbReference>
<evidence type="ECO:0000313" key="4">
    <source>
        <dbReference type="Proteomes" id="UP001370490"/>
    </source>
</evidence>
<evidence type="ECO:0000259" key="2">
    <source>
        <dbReference type="Pfam" id="PF03478"/>
    </source>
</evidence>
<dbReference type="EMBL" id="JBAMMX010000003">
    <property type="protein sequence ID" value="KAK6945206.1"/>
    <property type="molecule type" value="Genomic_DNA"/>
</dbReference>
<dbReference type="NCBIfam" id="TIGR01640">
    <property type="entry name" value="F_box_assoc_1"/>
    <property type="match status" value="1"/>
</dbReference>
<dbReference type="InterPro" id="IPR001810">
    <property type="entry name" value="F-box_dom"/>
</dbReference>
<dbReference type="InterPro" id="IPR036047">
    <property type="entry name" value="F-box-like_dom_sf"/>
</dbReference>